<keyword evidence="3" id="KW-1185">Reference proteome</keyword>
<evidence type="ECO:0000313" key="2">
    <source>
        <dbReference type="EMBL" id="KDR52490.1"/>
    </source>
</evidence>
<dbReference type="HOGENOM" id="CLU_3203755_0_0_10"/>
<feature type="region of interest" description="Disordered" evidence="1">
    <location>
        <begin position="21"/>
        <end position="45"/>
    </location>
</feature>
<proteinExistence type="predicted"/>
<comment type="caution">
    <text evidence="2">The sequence shown here is derived from an EMBL/GenBank/DDBJ whole genome shotgun (WGS) entry which is preliminary data.</text>
</comment>
<reference evidence="2 3" key="1">
    <citation type="submission" date="2013-08" db="EMBL/GenBank/DDBJ databases">
        <authorList>
            <person name="Weinstock G."/>
            <person name="Sodergren E."/>
            <person name="Wylie T."/>
            <person name="Fulton L."/>
            <person name="Fulton R."/>
            <person name="Fronick C."/>
            <person name="O'Laughlin M."/>
            <person name="Godfrey J."/>
            <person name="Miner T."/>
            <person name="Herter B."/>
            <person name="Appelbaum E."/>
            <person name="Cordes M."/>
            <person name="Lek S."/>
            <person name="Wollam A."/>
            <person name="Pepin K.H."/>
            <person name="Palsikar V.B."/>
            <person name="Mitreva M."/>
            <person name="Wilson R.K."/>
        </authorList>
    </citation>
    <scope>NUCLEOTIDE SEQUENCE [LARGE SCALE GENOMIC DNA]</scope>
    <source>
        <strain evidence="2 3">ATCC 15930</strain>
    </source>
</reference>
<name>A0A069QI65_HOYLO</name>
<feature type="compositionally biased region" description="Basic and acidic residues" evidence="1">
    <location>
        <begin position="29"/>
        <end position="45"/>
    </location>
</feature>
<organism evidence="2 3">
    <name type="scientific">Hoylesella loescheii DSM 19665 = JCM 12249 = ATCC 15930</name>
    <dbReference type="NCBI Taxonomy" id="1122985"/>
    <lineage>
        <taxon>Bacteria</taxon>
        <taxon>Pseudomonadati</taxon>
        <taxon>Bacteroidota</taxon>
        <taxon>Bacteroidia</taxon>
        <taxon>Bacteroidales</taxon>
        <taxon>Prevotellaceae</taxon>
        <taxon>Hoylesella</taxon>
    </lineage>
</organism>
<accession>A0A069QI65</accession>
<evidence type="ECO:0000313" key="3">
    <source>
        <dbReference type="Proteomes" id="UP000027442"/>
    </source>
</evidence>
<dbReference type="Proteomes" id="UP000027442">
    <property type="component" value="Unassembled WGS sequence"/>
</dbReference>
<dbReference type="EMBL" id="JNGW01000062">
    <property type="protein sequence ID" value="KDR52490.1"/>
    <property type="molecule type" value="Genomic_DNA"/>
</dbReference>
<protein>
    <submittedName>
        <fullName evidence="2">Uncharacterized protein</fullName>
    </submittedName>
</protein>
<dbReference type="PATRIC" id="fig|1122985.7.peg.1498"/>
<evidence type="ECO:0000256" key="1">
    <source>
        <dbReference type="SAM" id="MobiDB-lite"/>
    </source>
</evidence>
<gene>
    <name evidence="2" type="ORF">HMPREF1991_01443</name>
</gene>
<sequence>MFCKGREINDNLQEKRTILLKKKGNGKQKGTDLRKKEGNKMKTDT</sequence>
<dbReference type="AlphaFoldDB" id="A0A069QI65"/>